<protein>
    <recommendedName>
        <fullName evidence="4">Killer toxin Kp4 domain-containing protein</fullName>
    </recommendedName>
</protein>
<dbReference type="EMBL" id="LFZN01000027">
    <property type="protein sequence ID" value="KXT03815.1"/>
    <property type="molecule type" value="Genomic_DNA"/>
</dbReference>
<evidence type="ECO:0000313" key="3">
    <source>
        <dbReference type="Proteomes" id="UP000070133"/>
    </source>
</evidence>
<gene>
    <name evidence="2" type="ORF">AC578_719</name>
</gene>
<feature type="chain" id="PRO_5007806889" description="Killer toxin Kp4 domain-containing protein" evidence="1">
    <location>
        <begin position="18"/>
        <end position="151"/>
    </location>
</feature>
<comment type="caution">
    <text evidence="2">The sequence shown here is derived from an EMBL/GenBank/DDBJ whole genome shotgun (WGS) entry which is preliminary data.</text>
</comment>
<sequence length="151" mass="16158">MHFFTAILPALLSLVTALPVHEGSSGLNCNNGACVPDANTADCQSKKLASGWQEFDIMIGVVYNHGVGCKSVFDTIASKIGPPETNLCQNTICEWHCSMIAGHDFPSETQPRGGPIYDAGTSLKFYAPNGRNGVISQALQSSYPMVDKFDC</sequence>
<accession>A0A139HMU1</accession>
<organism evidence="2 3">
    <name type="scientific">Pseudocercospora eumusae</name>
    <dbReference type="NCBI Taxonomy" id="321146"/>
    <lineage>
        <taxon>Eukaryota</taxon>
        <taxon>Fungi</taxon>
        <taxon>Dikarya</taxon>
        <taxon>Ascomycota</taxon>
        <taxon>Pezizomycotina</taxon>
        <taxon>Dothideomycetes</taxon>
        <taxon>Dothideomycetidae</taxon>
        <taxon>Mycosphaerellales</taxon>
        <taxon>Mycosphaerellaceae</taxon>
        <taxon>Pseudocercospora</taxon>
    </lineage>
</organism>
<dbReference type="AlphaFoldDB" id="A0A139HMU1"/>
<reference evidence="2 3" key="1">
    <citation type="submission" date="2015-07" db="EMBL/GenBank/DDBJ databases">
        <title>Comparative genomics of the Sigatoka disease complex on banana suggests a link between parallel evolutionary changes in Pseudocercospora fijiensis and Pseudocercospora eumusae and increased virulence on the banana host.</title>
        <authorList>
            <person name="Chang T.-C."/>
            <person name="Salvucci A."/>
            <person name="Crous P.W."/>
            <person name="Stergiopoulos I."/>
        </authorList>
    </citation>
    <scope>NUCLEOTIDE SEQUENCE [LARGE SCALE GENOMIC DNA]</scope>
    <source>
        <strain evidence="2 3">CBS 114824</strain>
    </source>
</reference>
<dbReference type="Proteomes" id="UP000070133">
    <property type="component" value="Unassembled WGS sequence"/>
</dbReference>
<evidence type="ECO:0008006" key="4">
    <source>
        <dbReference type="Google" id="ProtNLM"/>
    </source>
</evidence>
<proteinExistence type="predicted"/>
<name>A0A139HMU1_9PEZI</name>
<feature type="signal peptide" evidence="1">
    <location>
        <begin position="1"/>
        <end position="17"/>
    </location>
</feature>
<dbReference type="OrthoDB" id="3641057at2759"/>
<keyword evidence="3" id="KW-1185">Reference proteome</keyword>
<evidence type="ECO:0000313" key="2">
    <source>
        <dbReference type="EMBL" id="KXT03815.1"/>
    </source>
</evidence>
<evidence type="ECO:0000256" key="1">
    <source>
        <dbReference type="SAM" id="SignalP"/>
    </source>
</evidence>
<keyword evidence="1" id="KW-0732">Signal</keyword>